<reference evidence="9 10" key="1">
    <citation type="journal article" date="2019" name="Sci. Rep.">
        <title>Nanopore sequencing improves the draft genome of the human pathogenic amoeba Naegleria fowleri.</title>
        <authorList>
            <person name="Liechti N."/>
            <person name="Schurch N."/>
            <person name="Bruggmann R."/>
            <person name="Wittwer M."/>
        </authorList>
    </citation>
    <scope>NUCLEOTIDE SEQUENCE [LARGE SCALE GENOMIC DNA]</scope>
    <source>
        <strain evidence="9 10">ATCC 30894</strain>
    </source>
</reference>
<proteinExistence type="predicted"/>
<comment type="caution">
    <text evidence="9">The sequence shown here is derived from an EMBL/GenBank/DDBJ whole genome shotgun (WGS) entry which is preliminary data.</text>
</comment>
<feature type="compositionally biased region" description="Basic and acidic residues" evidence="5">
    <location>
        <begin position="428"/>
        <end position="442"/>
    </location>
</feature>
<feature type="domain" description="SANT" evidence="7">
    <location>
        <begin position="368"/>
        <end position="420"/>
    </location>
</feature>
<dbReference type="GO" id="GO:0009723">
    <property type="term" value="P:response to ethylene"/>
    <property type="evidence" value="ECO:0007669"/>
    <property type="project" value="TreeGrafter"/>
</dbReference>
<evidence type="ECO:0000256" key="5">
    <source>
        <dbReference type="SAM" id="MobiDB-lite"/>
    </source>
</evidence>
<keyword evidence="1" id="KW-0805">Transcription regulation</keyword>
<dbReference type="Proteomes" id="UP000444721">
    <property type="component" value="Unassembled WGS sequence"/>
</dbReference>
<evidence type="ECO:0000256" key="1">
    <source>
        <dbReference type="ARBA" id="ARBA00023015"/>
    </source>
</evidence>
<dbReference type="Gene3D" id="1.10.10.60">
    <property type="entry name" value="Homeodomain-like"/>
    <property type="match status" value="1"/>
</dbReference>
<dbReference type="VEuPathDB" id="AmoebaDB:FDP41_009415"/>
<evidence type="ECO:0000259" key="7">
    <source>
        <dbReference type="PROSITE" id="PS51293"/>
    </source>
</evidence>
<dbReference type="InterPro" id="IPR006447">
    <property type="entry name" value="Myb_dom_plants"/>
</dbReference>
<evidence type="ECO:0000256" key="3">
    <source>
        <dbReference type="ARBA" id="ARBA00023163"/>
    </source>
</evidence>
<dbReference type="PROSITE" id="PS51293">
    <property type="entry name" value="SANT"/>
    <property type="match status" value="1"/>
</dbReference>
<dbReference type="OMA" id="CQRIGKC"/>
<feature type="compositionally biased region" description="Basic residues" evidence="5">
    <location>
        <begin position="454"/>
        <end position="465"/>
    </location>
</feature>
<dbReference type="GO" id="GO:0006355">
    <property type="term" value="P:regulation of DNA-templated transcription"/>
    <property type="evidence" value="ECO:0007669"/>
    <property type="project" value="UniProtKB-ARBA"/>
</dbReference>
<feature type="compositionally biased region" description="Low complexity" evidence="5">
    <location>
        <begin position="491"/>
        <end position="500"/>
    </location>
</feature>
<dbReference type="SMART" id="SM00717">
    <property type="entry name" value="SANT"/>
    <property type="match status" value="1"/>
</dbReference>
<feature type="domain" description="Myb-like" evidence="6">
    <location>
        <begin position="365"/>
        <end position="416"/>
    </location>
</feature>
<evidence type="ECO:0000256" key="2">
    <source>
        <dbReference type="ARBA" id="ARBA00023125"/>
    </source>
</evidence>
<feature type="region of interest" description="Disordered" evidence="5">
    <location>
        <begin position="418"/>
        <end position="500"/>
    </location>
</feature>
<evidence type="ECO:0000313" key="9">
    <source>
        <dbReference type="EMBL" id="KAF0972512.1"/>
    </source>
</evidence>
<keyword evidence="10" id="KW-1185">Reference proteome</keyword>
<dbReference type="GeneID" id="68116631"/>
<keyword evidence="3" id="KW-0804">Transcription</keyword>
<dbReference type="PROSITE" id="PS51294">
    <property type="entry name" value="HTH_MYB"/>
    <property type="match status" value="1"/>
</dbReference>
<dbReference type="GO" id="GO:0003677">
    <property type="term" value="F:DNA binding"/>
    <property type="evidence" value="ECO:0007669"/>
    <property type="project" value="UniProtKB-KW"/>
</dbReference>
<dbReference type="InterPro" id="IPR009057">
    <property type="entry name" value="Homeodomain-like_sf"/>
</dbReference>
<dbReference type="AlphaFoldDB" id="A0A6A5BC91"/>
<dbReference type="OrthoDB" id="118550at2759"/>
<dbReference type="CDD" id="cd00167">
    <property type="entry name" value="SANT"/>
    <property type="match status" value="1"/>
</dbReference>
<gene>
    <name evidence="9" type="ORF">FDP41_009415</name>
</gene>
<dbReference type="EMBL" id="VFQX01000068">
    <property type="protein sequence ID" value="KAF0972512.1"/>
    <property type="molecule type" value="Genomic_DNA"/>
</dbReference>
<evidence type="ECO:0000313" key="10">
    <source>
        <dbReference type="Proteomes" id="UP000444721"/>
    </source>
</evidence>
<accession>A0A6A5BC91</accession>
<evidence type="ECO:0000259" key="6">
    <source>
        <dbReference type="PROSITE" id="PS50090"/>
    </source>
</evidence>
<sequence>MNFETNFSKSSSFEDFFNVFAPNNNTSFANHHTFMNDEDLDDNMAEFFGVNSQSDNNFLSSSANQSFFETQQQQQPLSPSNDMLPKSSSILSLTDFKPTPLSRSSSATSFCGGLYQAPPSLLHNGDSSPLLSSEQQMDEFQKQLTRSGAAPFLSPDGTFKPSSQLSLFKFAKQPDIFSSITKPPMSSITPSDSLLNQELFASLNDVPKCVESINEMDTTSTTNDAMSSSATVVAAATSSTSTTVKQQTSSNGLPAGYKIVNGQMYNDRGYQICGFMNQHNRPCQRIGKCPFHDRMKSDNVISTNGDGIIAAQDSIEPEHFAPSEVLKSKKKKDKKQKQSESTLEVSQPVISQSSENIEVVGKPTTKKPYKQGWTKEEHILFLKGLELHGKGNWKEISNIVVTRTPTQIQSHAQKYFLRQKQQKKNKRSIHDFTMDDLKKNEAAEEVSMEEEGSHKRKRNKSKTSKKASQSTVEEKTTVTAAITEQKIQPNTASSSTPSTTFDESMFKKEVFGEVFTFNNEDISLVKQFNLSPPKQDAYLEVISKLTNLKNFAKQPELPTKSVFESFSADELDFHFSGASTTETTFLSTEEQNNELYDAWDVHNTFALFDADGSFTTQPFHKKQKL</sequence>
<dbReference type="PROSITE" id="PS50090">
    <property type="entry name" value="MYB_LIKE"/>
    <property type="match status" value="1"/>
</dbReference>
<evidence type="ECO:0000259" key="8">
    <source>
        <dbReference type="PROSITE" id="PS51294"/>
    </source>
</evidence>
<feature type="region of interest" description="Disordered" evidence="5">
    <location>
        <begin position="236"/>
        <end position="255"/>
    </location>
</feature>
<dbReference type="InterPro" id="IPR052245">
    <property type="entry name" value="Plant_Stress_Dev_TF"/>
</dbReference>
<dbReference type="PANTHER" id="PTHR44191:SF62">
    <property type="entry name" value="OS04G0341900 PROTEIN"/>
    <property type="match status" value="1"/>
</dbReference>
<dbReference type="InterPro" id="IPR017884">
    <property type="entry name" value="SANT_dom"/>
</dbReference>
<feature type="compositionally biased region" description="Low complexity" evidence="5">
    <location>
        <begin position="236"/>
        <end position="250"/>
    </location>
</feature>
<dbReference type="GO" id="GO:0009739">
    <property type="term" value="P:response to gibberellin"/>
    <property type="evidence" value="ECO:0007669"/>
    <property type="project" value="TreeGrafter"/>
</dbReference>
<dbReference type="VEuPathDB" id="AmoebaDB:NfTy_062230"/>
<dbReference type="NCBIfam" id="TIGR01557">
    <property type="entry name" value="myb_SHAQKYF"/>
    <property type="match status" value="1"/>
</dbReference>
<dbReference type="Pfam" id="PF00249">
    <property type="entry name" value="Myb_DNA-binding"/>
    <property type="match status" value="1"/>
</dbReference>
<feature type="compositionally biased region" description="Polar residues" evidence="5">
    <location>
        <begin position="477"/>
        <end position="490"/>
    </location>
</feature>
<feature type="domain" description="HTH myb-type" evidence="8">
    <location>
        <begin position="373"/>
        <end position="420"/>
    </location>
</feature>
<dbReference type="VEuPathDB" id="AmoebaDB:NF0056520"/>
<name>A0A6A5BC91_NAEFO</name>
<dbReference type="InterPro" id="IPR017930">
    <property type="entry name" value="Myb_dom"/>
</dbReference>
<feature type="region of interest" description="Disordered" evidence="5">
    <location>
        <begin position="319"/>
        <end position="349"/>
    </location>
</feature>
<evidence type="ECO:0000256" key="4">
    <source>
        <dbReference type="ARBA" id="ARBA00023242"/>
    </source>
</evidence>
<dbReference type="RefSeq" id="XP_044557226.1">
    <property type="nucleotide sequence ID" value="XM_044713371.1"/>
</dbReference>
<dbReference type="PANTHER" id="PTHR44191">
    <property type="entry name" value="TRANSCRIPTION FACTOR KUA1"/>
    <property type="match status" value="1"/>
</dbReference>
<organism evidence="9 10">
    <name type="scientific">Naegleria fowleri</name>
    <name type="common">Brain eating amoeba</name>
    <dbReference type="NCBI Taxonomy" id="5763"/>
    <lineage>
        <taxon>Eukaryota</taxon>
        <taxon>Discoba</taxon>
        <taxon>Heterolobosea</taxon>
        <taxon>Tetramitia</taxon>
        <taxon>Eutetramitia</taxon>
        <taxon>Vahlkampfiidae</taxon>
        <taxon>Naegleria</taxon>
    </lineage>
</organism>
<keyword evidence="4" id="KW-0539">Nucleus</keyword>
<feature type="compositionally biased region" description="Polar residues" evidence="5">
    <location>
        <begin position="340"/>
        <end position="349"/>
    </location>
</feature>
<dbReference type="InterPro" id="IPR001005">
    <property type="entry name" value="SANT/Myb"/>
</dbReference>
<dbReference type="SUPFAM" id="SSF46689">
    <property type="entry name" value="Homeodomain-like"/>
    <property type="match status" value="1"/>
</dbReference>
<keyword evidence="2" id="KW-0238">DNA-binding</keyword>
<protein>
    <submittedName>
        <fullName evidence="9">Uncharacterized protein</fullName>
    </submittedName>
</protein>